<dbReference type="InterPro" id="IPR001466">
    <property type="entry name" value="Beta-lactam-related"/>
</dbReference>
<protein>
    <recommendedName>
        <fullName evidence="1">Beta-lactamase-related domain-containing protein</fullName>
    </recommendedName>
</protein>
<dbReference type="Pfam" id="PF00144">
    <property type="entry name" value="Beta-lactamase"/>
    <property type="match status" value="1"/>
</dbReference>
<feature type="domain" description="Beta-lactamase-related" evidence="1">
    <location>
        <begin position="18"/>
        <end position="366"/>
    </location>
</feature>
<name>A0A423JXD4_9PSED</name>
<dbReference type="Gene3D" id="3.40.710.10">
    <property type="entry name" value="DD-peptidase/beta-lactamase superfamily"/>
    <property type="match status" value="1"/>
</dbReference>
<organism evidence="2 3">
    <name type="scientific">Pseudomonas brassicacearum</name>
    <dbReference type="NCBI Taxonomy" id="930166"/>
    <lineage>
        <taxon>Bacteria</taxon>
        <taxon>Pseudomonadati</taxon>
        <taxon>Pseudomonadota</taxon>
        <taxon>Gammaproteobacteria</taxon>
        <taxon>Pseudomonadales</taxon>
        <taxon>Pseudomonadaceae</taxon>
        <taxon>Pseudomonas</taxon>
    </lineage>
</organism>
<dbReference type="Proteomes" id="UP000286351">
    <property type="component" value="Unassembled WGS sequence"/>
</dbReference>
<reference evidence="2 3" key="1">
    <citation type="submission" date="2016-10" db="EMBL/GenBank/DDBJ databases">
        <title>Comparative genome analysis of multiple Pseudomonas spp. focuses on biocontrol and plant growth promoting traits.</title>
        <authorList>
            <person name="Tao X.-Y."/>
            <person name="Taylor C.G."/>
        </authorList>
    </citation>
    <scope>NUCLEOTIDE SEQUENCE [LARGE SCALE GENOMIC DNA]</scope>
    <source>
        <strain evidence="2 3">38D4</strain>
    </source>
</reference>
<dbReference type="EMBL" id="MOBO01000001">
    <property type="protein sequence ID" value="RON42322.1"/>
    <property type="molecule type" value="Genomic_DNA"/>
</dbReference>
<gene>
    <name evidence="2" type="ORF">BK664_01685</name>
</gene>
<dbReference type="InterPro" id="IPR050789">
    <property type="entry name" value="Diverse_Enzym_Activities"/>
</dbReference>
<dbReference type="InterPro" id="IPR012338">
    <property type="entry name" value="Beta-lactam/transpept-like"/>
</dbReference>
<dbReference type="AlphaFoldDB" id="A0A423JXD4"/>
<evidence type="ECO:0000313" key="2">
    <source>
        <dbReference type="EMBL" id="RON42322.1"/>
    </source>
</evidence>
<evidence type="ECO:0000259" key="1">
    <source>
        <dbReference type="Pfam" id="PF00144"/>
    </source>
</evidence>
<sequence>MSAVKVERHFDEGRLQELRAVIERDIARGDYHGAVIRVSLGGKVGLDTAIGSADADQTKPLSVNSVFSIFSLTKALTNVLALRSIELGRLALTTRVADIIPEFKGAPREQVTLFHLLTHTTGMPGVWIPKADMYQDRLDELVQAVCENVHGSVPPGERCDYSPVANQVLIGEMLRRTDPKGRSFSDLIREDLFEPLGMHDTHMGVRPDLRERKVVPDMRGVIPIKCLGRTQPGPFSLFEEEVCEAPHVGAVSTARDMWRFAEMLRCGGELDGARILSPRMIEVARRNHTGDLYNELYRAVALRAGWFTPPPAYIGLGFSVRGEKIVHHQFGTLTSTETFGNYGAGTTMFWIDPTLDLVFTCLTAGVMTQAANIQRFQRLSDLAVSAVV</sequence>
<accession>A0A423JXD4</accession>
<evidence type="ECO:0000313" key="3">
    <source>
        <dbReference type="Proteomes" id="UP000286351"/>
    </source>
</evidence>
<dbReference type="SUPFAM" id="SSF56601">
    <property type="entry name" value="beta-lactamase/transpeptidase-like"/>
    <property type="match status" value="1"/>
</dbReference>
<comment type="caution">
    <text evidence="2">The sequence shown here is derived from an EMBL/GenBank/DDBJ whole genome shotgun (WGS) entry which is preliminary data.</text>
</comment>
<proteinExistence type="predicted"/>
<dbReference type="PANTHER" id="PTHR43283">
    <property type="entry name" value="BETA-LACTAMASE-RELATED"/>
    <property type="match status" value="1"/>
</dbReference>
<dbReference type="RefSeq" id="WP_123364232.1">
    <property type="nucleotide sequence ID" value="NZ_MOBO01000001.1"/>
</dbReference>